<evidence type="ECO:0000256" key="1">
    <source>
        <dbReference type="SAM" id="MobiDB-lite"/>
    </source>
</evidence>
<evidence type="ECO:0008006" key="5">
    <source>
        <dbReference type="Google" id="ProtNLM"/>
    </source>
</evidence>
<accession>A0ABP5JVR7</accession>
<keyword evidence="4" id="KW-1185">Reference proteome</keyword>
<name>A0ABP5JVR7_9ACTN</name>
<evidence type="ECO:0000313" key="4">
    <source>
        <dbReference type="Proteomes" id="UP001500897"/>
    </source>
</evidence>
<dbReference type="RefSeq" id="WP_344558877.1">
    <property type="nucleotide sequence ID" value="NZ_BAAANS010000093.1"/>
</dbReference>
<organism evidence="3 4">
    <name type="scientific">Kitasatospora saccharophila</name>
    <dbReference type="NCBI Taxonomy" id="407973"/>
    <lineage>
        <taxon>Bacteria</taxon>
        <taxon>Bacillati</taxon>
        <taxon>Actinomycetota</taxon>
        <taxon>Actinomycetes</taxon>
        <taxon>Kitasatosporales</taxon>
        <taxon>Streptomycetaceae</taxon>
        <taxon>Kitasatospora</taxon>
    </lineage>
</organism>
<comment type="caution">
    <text evidence="3">The sequence shown here is derived from an EMBL/GenBank/DDBJ whole genome shotgun (WGS) entry which is preliminary data.</text>
</comment>
<feature type="signal peptide" evidence="2">
    <location>
        <begin position="1"/>
        <end position="25"/>
    </location>
</feature>
<feature type="chain" id="PRO_5046966066" description="DUF461 domain-containing protein" evidence="2">
    <location>
        <begin position="26"/>
        <end position="229"/>
    </location>
</feature>
<keyword evidence="2" id="KW-0732">Signal</keyword>
<sequence>MSRSLRRGAVAAIVLAAIVPLAACAAGNDAGTLQIKPDNAATAIGTDVKLNNIVVVTPKGTAGAYSGAANLTVNIANTGTAEEVLTSVKIDDAAAKLTDESGAAVSDITLAPGESVLIGAEGGPTASIPTSDLSVGGYAKTTFTFKKAGEVSANANVQPADGLYEGFGPQSAAPSAAASPSAEASGSASAGASGSPSAGATASGSASAGATASGSASAPVSPSGSASAQ</sequence>
<reference evidence="4" key="1">
    <citation type="journal article" date="2019" name="Int. J. Syst. Evol. Microbiol.">
        <title>The Global Catalogue of Microorganisms (GCM) 10K type strain sequencing project: providing services to taxonomists for standard genome sequencing and annotation.</title>
        <authorList>
            <consortium name="The Broad Institute Genomics Platform"/>
            <consortium name="The Broad Institute Genome Sequencing Center for Infectious Disease"/>
            <person name="Wu L."/>
            <person name="Ma J."/>
        </authorList>
    </citation>
    <scope>NUCLEOTIDE SEQUENCE [LARGE SCALE GENOMIC DNA]</scope>
    <source>
        <strain evidence="4">JCM 14559</strain>
    </source>
</reference>
<feature type="region of interest" description="Disordered" evidence="1">
    <location>
        <begin position="166"/>
        <end position="229"/>
    </location>
</feature>
<evidence type="ECO:0000256" key="2">
    <source>
        <dbReference type="SAM" id="SignalP"/>
    </source>
</evidence>
<feature type="compositionally biased region" description="Low complexity" evidence="1">
    <location>
        <begin position="171"/>
        <end position="229"/>
    </location>
</feature>
<dbReference type="EMBL" id="BAAANS010000093">
    <property type="protein sequence ID" value="GAA2123458.1"/>
    <property type="molecule type" value="Genomic_DNA"/>
</dbReference>
<gene>
    <name evidence="3" type="ORF">GCM10009759_74540</name>
</gene>
<dbReference type="Proteomes" id="UP001500897">
    <property type="component" value="Unassembled WGS sequence"/>
</dbReference>
<protein>
    <recommendedName>
        <fullName evidence="5">DUF461 domain-containing protein</fullName>
    </recommendedName>
</protein>
<evidence type="ECO:0000313" key="3">
    <source>
        <dbReference type="EMBL" id="GAA2123458.1"/>
    </source>
</evidence>
<proteinExistence type="predicted"/>